<reference evidence="7" key="1">
    <citation type="submission" date="2017-09" db="EMBL/GenBank/DDBJ databases">
        <title>Depth-based differentiation of microbial function through sediment-hosted aquifers and enrichment of novel symbionts in the deep terrestrial subsurface.</title>
        <authorList>
            <person name="Probst A.J."/>
            <person name="Ladd B."/>
            <person name="Jarett J.K."/>
            <person name="Geller-Mcgrath D.E."/>
            <person name="Sieber C.M.K."/>
            <person name="Emerson J.B."/>
            <person name="Anantharaman K."/>
            <person name="Thomas B.C."/>
            <person name="Malmstrom R."/>
            <person name="Stieglmeier M."/>
            <person name="Klingl A."/>
            <person name="Woyke T."/>
            <person name="Ryan C.M."/>
            <person name="Banfield J.F."/>
        </authorList>
    </citation>
    <scope>NUCLEOTIDE SEQUENCE [LARGE SCALE GENOMIC DNA]</scope>
</reference>
<dbReference type="PANTHER" id="PTHR12534:SF0">
    <property type="entry name" value="SMALL RIBOSOMAL SUBUNIT PROTEIN US2M"/>
    <property type="match status" value="1"/>
</dbReference>
<accession>A0A2M8ENE0</accession>
<dbReference type="InterPro" id="IPR018130">
    <property type="entry name" value="Ribosomal_uS2_CS"/>
</dbReference>
<dbReference type="InterPro" id="IPR023591">
    <property type="entry name" value="Ribosomal_uS2_flav_dom_sf"/>
</dbReference>
<comment type="caution">
    <text evidence="6">The sequence shown here is derived from an EMBL/GenBank/DDBJ whole genome shotgun (WGS) entry which is preliminary data.</text>
</comment>
<dbReference type="PRINTS" id="PR00395">
    <property type="entry name" value="RIBOSOMALS2"/>
</dbReference>
<protein>
    <recommendedName>
        <fullName evidence="4 5">Small ribosomal subunit protein uS2</fullName>
    </recommendedName>
</protein>
<evidence type="ECO:0000313" key="6">
    <source>
        <dbReference type="EMBL" id="PJC24266.1"/>
    </source>
</evidence>
<dbReference type="Gene3D" id="1.10.287.610">
    <property type="entry name" value="Helix hairpin bin"/>
    <property type="match status" value="1"/>
</dbReference>
<dbReference type="GO" id="GO:0022627">
    <property type="term" value="C:cytosolic small ribosomal subunit"/>
    <property type="evidence" value="ECO:0007669"/>
    <property type="project" value="TreeGrafter"/>
</dbReference>
<dbReference type="InterPro" id="IPR005706">
    <property type="entry name" value="Ribosomal_uS2_bac/mit/plastid"/>
</dbReference>
<dbReference type="Proteomes" id="UP000230251">
    <property type="component" value="Unassembled WGS sequence"/>
</dbReference>
<name>A0A2M8ENE0_9BACT</name>
<evidence type="ECO:0000256" key="2">
    <source>
        <dbReference type="ARBA" id="ARBA00022980"/>
    </source>
</evidence>
<evidence type="ECO:0000256" key="5">
    <source>
        <dbReference type="HAMAP-Rule" id="MF_00291"/>
    </source>
</evidence>
<gene>
    <name evidence="5 6" type="primary">rpsB</name>
    <name evidence="6" type="ORF">CO057_03705</name>
</gene>
<dbReference type="GO" id="GO:0006412">
    <property type="term" value="P:translation"/>
    <property type="evidence" value="ECO:0007669"/>
    <property type="project" value="UniProtKB-UniRule"/>
</dbReference>
<dbReference type="EMBL" id="PFSI01000053">
    <property type="protein sequence ID" value="PJC24266.1"/>
    <property type="molecule type" value="Genomic_DNA"/>
</dbReference>
<dbReference type="GO" id="GO:0003735">
    <property type="term" value="F:structural constituent of ribosome"/>
    <property type="evidence" value="ECO:0007669"/>
    <property type="project" value="InterPro"/>
</dbReference>
<sequence>MPNIPTLEDLLKAGAHFGHQTSRWHPKMKQYIFGERQDVHIIDIEQTQTLLEKTLKYVEETMANGGNIVLVGTKSQVQSVIEKYALDAGVPYVSTRWLGGTFTNFPEIQKLIKNFIDLRDKREKGELKKYTKLEQLQFDRKIEELDVKIGGLTTLKKLPEVVFIADMKHDKTAMMEAIKRGMKVIAICDTNTNPELVDFPIPANDDAIGSVTLITKLIAEAAKVGKARAKNSAKETK</sequence>
<dbReference type="NCBIfam" id="TIGR01011">
    <property type="entry name" value="rpsB_bact"/>
    <property type="match status" value="1"/>
</dbReference>
<evidence type="ECO:0000313" key="7">
    <source>
        <dbReference type="Proteomes" id="UP000230251"/>
    </source>
</evidence>
<keyword evidence="2 5" id="KW-0689">Ribosomal protein</keyword>
<dbReference type="CDD" id="cd01425">
    <property type="entry name" value="RPS2"/>
    <property type="match status" value="1"/>
</dbReference>
<evidence type="ECO:0000256" key="3">
    <source>
        <dbReference type="ARBA" id="ARBA00023274"/>
    </source>
</evidence>
<dbReference type="SUPFAM" id="SSF52313">
    <property type="entry name" value="Ribosomal protein S2"/>
    <property type="match status" value="1"/>
</dbReference>
<organism evidence="6 7">
    <name type="scientific">Candidatus Uhrbacteria bacterium CG_4_9_14_0_2_um_filter_41_50</name>
    <dbReference type="NCBI Taxonomy" id="1975031"/>
    <lineage>
        <taxon>Bacteria</taxon>
        <taxon>Candidatus Uhriibacteriota</taxon>
    </lineage>
</organism>
<dbReference type="Gene3D" id="3.40.50.10490">
    <property type="entry name" value="Glucose-6-phosphate isomerase like protein, domain 1"/>
    <property type="match status" value="1"/>
</dbReference>
<evidence type="ECO:0000256" key="4">
    <source>
        <dbReference type="ARBA" id="ARBA00035256"/>
    </source>
</evidence>
<comment type="similarity">
    <text evidence="1 5">Belongs to the universal ribosomal protein uS2 family.</text>
</comment>
<proteinExistence type="inferred from homology"/>
<dbReference type="PANTHER" id="PTHR12534">
    <property type="entry name" value="30S RIBOSOMAL PROTEIN S2 PROKARYOTIC AND ORGANELLAR"/>
    <property type="match status" value="1"/>
</dbReference>
<keyword evidence="3 5" id="KW-0687">Ribonucleoprotein</keyword>
<dbReference type="Pfam" id="PF00318">
    <property type="entry name" value="Ribosomal_S2"/>
    <property type="match status" value="1"/>
</dbReference>
<dbReference type="PROSITE" id="PS00962">
    <property type="entry name" value="RIBOSOMAL_S2_1"/>
    <property type="match status" value="1"/>
</dbReference>
<dbReference type="HAMAP" id="MF_00291_B">
    <property type="entry name" value="Ribosomal_uS2_B"/>
    <property type="match status" value="1"/>
</dbReference>
<dbReference type="InterPro" id="IPR001865">
    <property type="entry name" value="Ribosomal_uS2"/>
</dbReference>
<evidence type="ECO:0000256" key="1">
    <source>
        <dbReference type="ARBA" id="ARBA00006242"/>
    </source>
</evidence>
<dbReference type="AlphaFoldDB" id="A0A2M8ENE0"/>